<name>A0A542SQ94_9MICO</name>
<evidence type="ECO:0000313" key="8">
    <source>
        <dbReference type="EMBL" id="TQK76790.1"/>
    </source>
</evidence>
<evidence type="ECO:0000256" key="5">
    <source>
        <dbReference type="ARBA" id="ARBA00022989"/>
    </source>
</evidence>
<dbReference type="OrthoDB" id="3556991at2"/>
<evidence type="ECO:0000256" key="4">
    <source>
        <dbReference type="ARBA" id="ARBA00022692"/>
    </source>
</evidence>
<dbReference type="AlphaFoldDB" id="A0A542SQ94"/>
<dbReference type="NCBIfam" id="NF006521">
    <property type="entry name" value="PRK08965.1-5"/>
    <property type="match status" value="1"/>
</dbReference>
<keyword evidence="3" id="KW-1003">Cell membrane</keyword>
<dbReference type="PANTHER" id="PTHR34584">
    <property type="entry name" value="NA(+)/H(+) ANTIPORTER SUBUNIT E1"/>
    <property type="match status" value="1"/>
</dbReference>
<keyword evidence="4 7" id="KW-0812">Transmembrane</keyword>
<dbReference type="PANTHER" id="PTHR34584:SF1">
    <property type="entry name" value="NA(+)_H(+) ANTIPORTER SUBUNIT E1"/>
    <property type="match status" value="1"/>
</dbReference>
<comment type="subcellular location">
    <subcellularLocation>
        <location evidence="1">Cell membrane</location>
        <topology evidence="1">Multi-pass membrane protein</topology>
    </subcellularLocation>
</comment>
<keyword evidence="5 7" id="KW-1133">Transmembrane helix</keyword>
<protein>
    <submittedName>
        <fullName evidence="8">Multisubunit sodium/proton antiporter MrpE subunit</fullName>
    </submittedName>
</protein>
<evidence type="ECO:0000313" key="9">
    <source>
        <dbReference type="Proteomes" id="UP000316181"/>
    </source>
</evidence>
<comment type="caution">
    <text evidence="8">The sequence shown here is derived from an EMBL/GenBank/DDBJ whole genome shotgun (WGS) entry which is preliminary data.</text>
</comment>
<dbReference type="GO" id="GO:0008324">
    <property type="term" value="F:monoatomic cation transmembrane transporter activity"/>
    <property type="evidence" value="ECO:0007669"/>
    <property type="project" value="InterPro"/>
</dbReference>
<dbReference type="EMBL" id="VFNV01000001">
    <property type="protein sequence ID" value="TQK76790.1"/>
    <property type="molecule type" value="Genomic_DNA"/>
</dbReference>
<keyword evidence="6 7" id="KW-0472">Membrane</keyword>
<dbReference type="Pfam" id="PF01899">
    <property type="entry name" value="MNHE"/>
    <property type="match status" value="1"/>
</dbReference>
<evidence type="ECO:0000256" key="7">
    <source>
        <dbReference type="SAM" id="Phobius"/>
    </source>
</evidence>
<organism evidence="8 9">
    <name type="scientific">Rarobacter incanus</name>
    <dbReference type="NCBI Taxonomy" id="153494"/>
    <lineage>
        <taxon>Bacteria</taxon>
        <taxon>Bacillati</taxon>
        <taxon>Actinomycetota</taxon>
        <taxon>Actinomycetes</taxon>
        <taxon>Micrococcales</taxon>
        <taxon>Rarobacteraceae</taxon>
        <taxon>Rarobacter</taxon>
    </lineage>
</organism>
<feature type="transmembrane region" description="Helical" evidence="7">
    <location>
        <begin position="12"/>
        <end position="29"/>
    </location>
</feature>
<reference evidence="8 9" key="1">
    <citation type="submission" date="2019-06" db="EMBL/GenBank/DDBJ databases">
        <title>Sequencing the genomes of 1000 actinobacteria strains.</title>
        <authorList>
            <person name="Klenk H.-P."/>
        </authorList>
    </citation>
    <scope>NUCLEOTIDE SEQUENCE [LARGE SCALE GENOMIC DNA]</scope>
    <source>
        <strain evidence="8 9">DSM 10596</strain>
    </source>
</reference>
<evidence type="ECO:0000256" key="2">
    <source>
        <dbReference type="ARBA" id="ARBA00006228"/>
    </source>
</evidence>
<feature type="transmembrane region" description="Helical" evidence="7">
    <location>
        <begin position="35"/>
        <end position="53"/>
    </location>
</feature>
<dbReference type="RefSeq" id="WP_142112303.1">
    <property type="nucleotide sequence ID" value="NZ_BAAATB010000010.1"/>
</dbReference>
<dbReference type="GO" id="GO:0005886">
    <property type="term" value="C:plasma membrane"/>
    <property type="evidence" value="ECO:0007669"/>
    <property type="project" value="UniProtKB-SubCell"/>
</dbReference>
<keyword evidence="9" id="KW-1185">Reference proteome</keyword>
<gene>
    <name evidence="8" type="ORF">FB389_1481</name>
</gene>
<accession>A0A542SQ94</accession>
<comment type="similarity">
    <text evidence="2">Belongs to the CPA3 antiporters (TC 2.A.63) subunit E family.</text>
</comment>
<evidence type="ECO:0000256" key="3">
    <source>
        <dbReference type="ARBA" id="ARBA00022475"/>
    </source>
</evidence>
<proteinExistence type="inferred from homology"/>
<dbReference type="Proteomes" id="UP000316181">
    <property type="component" value="Unassembled WGS sequence"/>
</dbReference>
<evidence type="ECO:0000256" key="6">
    <source>
        <dbReference type="ARBA" id="ARBA00023136"/>
    </source>
</evidence>
<evidence type="ECO:0000256" key="1">
    <source>
        <dbReference type="ARBA" id="ARBA00004651"/>
    </source>
</evidence>
<dbReference type="InterPro" id="IPR002758">
    <property type="entry name" value="Cation_antiport_E"/>
</dbReference>
<sequence length="184" mass="19801">MHVTPRRRGARASIASVITIIVLWTLLWGDPSVGNLLGGALIAAAVLFALPMTRIRFSGTLRPWPALQLIARFHVDLVLASWHVSVLAFRWRHTPKGAIIGVKLRCANDLVLTSVAQICALVPGTLVVDAHRLTGTLYLHVLDLAGSGGAEKVRADTLELEGRVLRAIGSRADLERAGLVGESR</sequence>